<dbReference type="AlphaFoldDB" id="A0A6A5TZ50"/>
<dbReference type="FunFam" id="3.40.1360.10:FF:000018">
    <property type="entry name" value="Type II DNA topoisomerase VI subunit A"/>
    <property type="match status" value="1"/>
</dbReference>
<dbReference type="EMBL" id="ML977000">
    <property type="protein sequence ID" value="KAF1954227.1"/>
    <property type="molecule type" value="Genomic_DNA"/>
</dbReference>
<evidence type="ECO:0000256" key="10">
    <source>
        <dbReference type="PROSITE-ProRule" id="PRU01385"/>
    </source>
</evidence>
<evidence type="ECO:0000256" key="8">
    <source>
        <dbReference type="ARBA" id="ARBA00023125"/>
    </source>
</evidence>
<dbReference type="Pfam" id="PF04406">
    <property type="entry name" value="TP6A_N"/>
    <property type="match status" value="1"/>
</dbReference>
<evidence type="ECO:0000256" key="2">
    <source>
        <dbReference type="ARBA" id="ARBA00001946"/>
    </source>
</evidence>
<keyword evidence="6" id="KW-0460">Magnesium</keyword>
<dbReference type="GO" id="GO:0042138">
    <property type="term" value="P:meiotic DNA double-strand break formation"/>
    <property type="evidence" value="ECO:0007669"/>
    <property type="project" value="TreeGrafter"/>
</dbReference>
<dbReference type="InterPro" id="IPR036078">
    <property type="entry name" value="Spo11/TopoVI_A_sf"/>
</dbReference>
<organism evidence="14 15">
    <name type="scientific">Byssothecium circinans</name>
    <dbReference type="NCBI Taxonomy" id="147558"/>
    <lineage>
        <taxon>Eukaryota</taxon>
        <taxon>Fungi</taxon>
        <taxon>Dikarya</taxon>
        <taxon>Ascomycota</taxon>
        <taxon>Pezizomycotina</taxon>
        <taxon>Dothideomycetes</taxon>
        <taxon>Pleosporomycetidae</taxon>
        <taxon>Pleosporales</taxon>
        <taxon>Massarineae</taxon>
        <taxon>Massarinaceae</taxon>
        <taxon>Byssothecium</taxon>
    </lineage>
</organism>
<dbReference type="PRINTS" id="PR01550">
    <property type="entry name" value="TOP6AFAMILY"/>
</dbReference>
<dbReference type="Gene3D" id="1.10.10.10">
    <property type="entry name" value="Winged helix-like DNA-binding domain superfamily/Winged helix DNA-binding domain"/>
    <property type="match status" value="1"/>
</dbReference>
<evidence type="ECO:0000256" key="11">
    <source>
        <dbReference type="SAM" id="MobiDB-lite"/>
    </source>
</evidence>
<dbReference type="GO" id="GO:0003918">
    <property type="term" value="F:DNA topoisomerase type II (double strand cut, ATP-hydrolyzing) activity"/>
    <property type="evidence" value="ECO:0007669"/>
    <property type="project" value="UniProtKB-UniRule"/>
</dbReference>
<keyword evidence="15" id="KW-1185">Reference proteome</keyword>
<dbReference type="InterPro" id="IPR034136">
    <property type="entry name" value="TOPRIM_Topo6A/Spo11"/>
</dbReference>
<evidence type="ECO:0000259" key="12">
    <source>
        <dbReference type="Pfam" id="PF04406"/>
    </source>
</evidence>
<dbReference type="InterPro" id="IPR002815">
    <property type="entry name" value="Spo11/TopoVI_A"/>
</dbReference>
<keyword evidence="5" id="KW-0479">Metal-binding</keyword>
<dbReference type="GO" id="GO:0000706">
    <property type="term" value="P:meiotic DNA double-strand break processing"/>
    <property type="evidence" value="ECO:0007669"/>
    <property type="project" value="TreeGrafter"/>
</dbReference>
<dbReference type="InterPro" id="IPR013049">
    <property type="entry name" value="Spo11/TopoVI_A_N"/>
</dbReference>
<evidence type="ECO:0000256" key="9">
    <source>
        <dbReference type="ARBA" id="ARBA00023235"/>
    </source>
</evidence>
<dbReference type="EC" id="5.6.2.2" evidence="4"/>
<comment type="cofactor">
    <cofactor evidence="2">
        <name>Mg(2+)</name>
        <dbReference type="ChEBI" id="CHEBI:18420"/>
    </cofactor>
</comment>
<dbReference type="GO" id="GO:0007131">
    <property type="term" value="P:reciprocal meiotic recombination"/>
    <property type="evidence" value="ECO:0007669"/>
    <property type="project" value="TreeGrafter"/>
</dbReference>
<dbReference type="GO" id="GO:0000228">
    <property type="term" value="C:nuclear chromosome"/>
    <property type="evidence" value="ECO:0007669"/>
    <property type="project" value="TreeGrafter"/>
</dbReference>
<evidence type="ECO:0000256" key="4">
    <source>
        <dbReference type="ARBA" id="ARBA00012895"/>
    </source>
</evidence>
<dbReference type="SUPFAM" id="SSF56726">
    <property type="entry name" value="DNA topoisomerase IV, alpha subunit"/>
    <property type="match status" value="1"/>
</dbReference>
<dbReference type="Proteomes" id="UP000800035">
    <property type="component" value="Unassembled WGS sequence"/>
</dbReference>
<proteinExistence type="inferred from homology"/>
<dbReference type="OrthoDB" id="5377392at2759"/>
<keyword evidence="8 10" id="KW-0238">DNA-binding</keyword>
<evidence type="ECO:0000256" key="5">
    <source>
        <dbReference type="ARBA" id="ARBA00022723"/>
    </source>
</evidence>
<evidence type="ECO:0000259" key="13">
    <source>
        <dbReference type="Pfam" id="PF21180"/>
    </source>
</evidence>
<feature type="region of interest" description="Disordered" evidence="11">
    <location>
        <begin position="103"/>
        <end position="126"/>
    </location>
</feature>
<evidence type="ECO:0000256" key="3">
    <source>
        <dbReference type="ARBA" id="ARBA00006559"/>
    </source>
</evidence>
<dbReference type="GO" id="GO:0046872">
    <property type="term" value="F:metal ion binding"/>
    <property type="evidence" value="ECO:0007669"/>
    <property type="project" value="UniProtKB-KW"/>
</dbReference>
<evidence type="ECO:0000313" key="15">
    <source>
        <dbReference type="Proteomes" id="UP000800035"/>
    </source>
</evidence>
<comment type="catalytic activity">
    <reaction evidence="1 10">
        <text>ATP-dependent breakage, passage and rejoining of double-stranded DNA.</text>
        <dbReference type="EC" id="5.6.2.2"/>
    </reaction>
</comment>
<accession>A0A6A5TZ50</accession>
<feature type="domain" description="Topoisomerase 6 subunit A/Spo11 TOPRIM" evidence="13">
    <location>
        <begin position="264"/>
        <end position="441"/>
    </location>
</feature>
<dbReference type="PANTHER" id="PTHR10848:SF0">
    <property type="entry name" value="MEIOTIC RECOMBINATION PROTEIN SPO11"/>
    <property type="match status" value="1"/>
</dbReference>
<dbReference type="CDD" id="cd00223">
    <property type="entry name" value="TOPRIM_TopoIIB_SPO"/>
    <property type="match status" value="1"/>
</dbReference>
<dbReference type="Pfam" id="PF21180">
    <property type="entry name" value="TOP6A-Spo11_Toprim"/>
    <property type="match status" value="1"/>
</dbReference>
<dbReference type="PROSITE" id="PS52041">
    <property type="entry name" value="TOPO_IIB"/>
    <property type="match status" value="1"/>
</dbReference>
<gene>
    <name evidence="14" type="ORF">CC80DRAFT_550685</name>
</gene>
<sequence length="481" mass="53285">MDVDSDTEEMLFDLEETGEYYSDDMLFEGDETAFTSTPLPDTSNDVMVNLVAGIDAGGYGMELGSAVPDRSWIISRIEGMLETIIDGLLNPSQQLSISLKSRANLSRRQGEGSEEPSAIPPPKTSTVTFPGSNAQEAWRFIKSSQVPVSNQTDRLAAVFVRILELIHGSLIEDTIMTKRDMYYRHKDLFMKQSVVDRYVDDLACTFGVSRTLLNVAATAKGLIAGNFLLRRQDGSAVDGLSEKEGILLPKMDQEDSLDLASVRWVLVIEKEATFRSLLSSAQWASLRVQGLVLTAKGYPDLASRSFLRQIADENPHIPMLAFVDFDPDGIAIMSTYKHGSYRLAHEDVAQKDTPGLHLPELRWLGVQSHHLYRAPVCESSTQTAALADAQGLMRLTARDRRKAHQMLEWDLCAEGGLEPAWRAELQRMLMLNIKAEMQILDELPGGLVSWLGNELDVLQGSAWTSRSAVATIDSDDEILFA</sequence>
<dbReference type="GO" id="GO:0003677">
    <property type="term" value="F:DNA binding"/>
    <property type="evidence" value="ECO:0007669"/>
    <property type="project" value="UniProtKB-UniRule"/>
</dbReference>
<reference evidence="14" key="1">
    <citation type="journal article" date="2020" name="Stud. Mycol.">
        <title>101 Dothideomycetes genomes: a test case for predicting lifestyles and emergence of pathogens.</title>
        <authorList>
            <person name="Haridas S."/>
            <person name="Albert R."/>
            <person name="Binder M."/>
            <person name="Bloem J."/>
            <person name="Labutti K."/>
            <person name="Salamov A."/>
            <person name="Andreopoulos B."/>
            <person name="Baker S."/>
            <person name="Barry K."/>
            <person name="Bills G."/>
            <person name="Bluhm B."/>
            <person name="Cannon C."/>
            <person name="Castanera R."/>
            <person name="Culley D."/>
            <person name="Daum C."/>
            <person name="Ezra D."/>
            <person name="Gonzalez J."/>
            <person name="Henrissat B."/>
            <person name="Kuo A."/>
            <person name="Liang C."/>
            <person name="Lipzen A."/>
            <person name="Lutzoni F."/>
            <person name="Magnuson J."/>
            <person name="Mondo S."/>
            <person name="Nolan M."/>
            <person name="Ohm R."/>
            <person name="Pangilinan J."/>
            <person name="Park H.-J."/>
            <person name="Ramirez L."/>
            <person name="Alfaro M."/>
            <person name="Sun H."/>
            <person name="Tritt A."/>
            <person name="Yoshinaga Y."/>
            <person name="Zwiers L.-H."/>
            <person name="Turgeon B."/>
            <person name="Goodwin S."/>
            <person name="Spatafora J."/>
            <person name="Crous P."/>
            <person name="Grigoriev I."/>
        </authorList>
    </citation>
    <scope>NUCLEOTIDE SEQUENCE</scope>
    <source>
        <strain evidence="14">CBS 675.92</strain>
    </source>
</reference>
<protein>
    <recommendedName>
        <fullName evidence="4">DNA topoisomerase (ATP-hydrolyzing)</fullName>
        <ecNumber evidence="4">5.6.2.2</ecNumber>
    </recommendedName>
</protein>
<name>A0A6A5TZ50_9PLEO</name>
<comment type="similarity">
    <text evidence="3 10">Belongs to the TOP6A family.</text>
</comment>
<evidence type="ECO:0000256" key="1">
    <source>
        <dbReference type="ARBA" id="ARBA00000185"/>
    </source>
</evidence>
<feature type="domain" description="Spo11/DNA topoisomerase VI subunit A N-terminal" evidence="12">
    <location>
        <begin position="157"/>
        <end position="215"/>
    </location>
</feature>
<keyword evidence="7 10" id="KW-0799">Topoisomerase</keyword>
<dbReference type="GO" id="GO:0005524">
    <property type="term" value="F:ATP binding"/>
    <property type="evidence" value="ECO:0007669"/>
    <property type="project" value="InterPro"/>
</dbReference>
<keyword evidence="9 10" id="KW-0413">Isomerase</keyword>
<evidence type="ECO:0000313" key="14">
    <source>
        <dbReference type="EMBL" id="KAF1954227.1"/>
    </source>
</evidence>
<dbReference type="InterPro" id="IPR036388">
    <property type="entry name" value="WH-like_DNA-bd_sf"/>
</dbReference>
<dbReference type="Gene3D" id="3.40.1360.10">
    <property type="match status" value="1"/>
</dbReference>
<feature type="active site" description="O-(5'-phospho-DNA)-tyrosine intermediate" evidence="10">
    <location>
        <position position="183"/>
    </location>
</feature>
<evidence type="ECO:0000256" key="7">
    <source>
        <dbReference type="ARBA" id="ARBA00023029"/>
    </source>
</evidence>
<evidence type="ECO:0000256" key="6">
    <source>
        <dbReference type="ARBA" id="ARBA00022842"/>
    </source>
</evidence>
<dbReference type="PANTHER" id="PTHR10848">
    <property type="entry name" value="MEIOTIC RECOMBINATION PROTEIN SPO11"/>
    <property type="match status" value="1"/>
</dbReference>